<dbReference type="PANTHER" id="PTHR34047:SF8">
    <property type="entry name" value="PROTEIN YKFC"/>
    <property type="match status" value="1"/>
</dbReference>
<name>A0A644SMB4_9ZZZZ</name>
<proteinExistence type="predicted"/>
<sequence>MNTTFLKAKAMKRLNNIYEKIISIENLMLADQKAQKGKSKQYGVVLHNKNQEENILKLHEMLKNKTYKTSEYKVFKVFEPKERDVYQLPFYPDRICHHAVMNVLEPIFVAVFTADSYSCIKGRGIHKASTNLRKALQNKEETTYCLKLDIRKFYPNIDHDILKALLRKKFKDEDLLWLIDEIIDSAPGLPIGNYLSQYLANFYLTYFDHWVKEDLGVKYYFRYADDIVILHKNKVYLNHILKTIENYFKKHLKLEVKQNWQIFPIEKRGIDFVGYVHFHTHILLRKSIKKRFARMLKRNPNKASIASYTGWTKHCNSKNLMKKLNPNVQL</sequence>
<dbReference type="PROSITE" id="PS50878">
    <property type="entry name" value="RT_POL"/>
    <property type="match status" value="1"/>
</dbReference>
<protein>
    <recommendedName>
        <fullName evidence="1">Reverse transcriptase domain-containing protein</fullName>
    </recommendedName>
</protein>
<evidence type="ECO:0000259" key="1">
    <source>
        <dbReference type="PROSITE" id="PS50878"/>
    </source>
</evidence>
<dbReference type="InterPro" id="IPR000477">
    <property type="entry name" value="RT_dom"/>
</dbReference>
<dbReference type="SUPFAM" id="SSF56672">
    <property type="entry name" value="DNA/RNA polymerases"/>
    <property type="match status" value="1"/>
</dbReference>
<gene>
    <name evidence="2" type="ORF">SDC9_00397</name>
</gene>
<dbReference type="InterPro" id="IPR051083">
    <property type="entry name" value="GrpII_Intron_Splice-Mob/Def"/>
</dbReference>
<comment type="caution">
    <text evidence="2">The sequence shown here is derived from an EMBL/GenBank/DDBJ whole genome shotgun (WGS) entry which is preliminary data.</text>
</comment>
<dbReference type="PANTHER" id="PTHR34047">
    <property type="entry name" value="NUCLEAR INTRON MATURASE 1, MITOCHONDRIAL-RELATED"/>
    <property type="match status" value="1"/>
</dbReference>
<reference evidence="2" key="1">
    <citation type="submission" date="2019-08" db="EMBL/GenBank/DDBJ databases">
        <authorList>
            <person name="Kucharzyk K."/>
            <person name="Murdoch R.W."/>
            <person name="Higgins S."/>
            <person name="Loffler F."/>
        </authorList>
    </citation>
    <scope>NUCLEOTIDE SEQUENCE</scope>
</reference>
<dbReference type="CDD" id="cd01651">
    <property type="entry name" value="RT_G2_intron"/>
    <property type="match status" value="1"/>
</dbReference>
<dbReference type="Pfam" id="PF00078">
    <property type="entry name" value="RVT_1"/>
    <property type="match status" value="1"/>
</dbReference>
<dbReference type="EMBL" id="VSSQ01000001">
    <property type="protein sequence ID" value="MPL54931.1"/>
    <property type="molecule type" value="Genomic_DNA"/>
</dbReference>
<organism evidence="2">
    <name type="scientific">bioreactor metagenome</name>
    <dbReference type="NCBI Taxonomy" id="1076179"/>
    <lineage>
        <taxon>unclassified sequences</taxon>
        <taxon>metagenomes</taxon>
        <taxon>ecological metagenomes</taxon>
    </lineage>
</organism>
<dbReference type="InterPro" id="IPR043502">
    <property type="entry name" value="DNA/RNA_pol_sf"/>
</dbReference>
<dbReference type="AlphaFoldDB" id="A0A644SMB4"/>
<accession>A0A644SMB4</accession>
<evidence type="ECO:0000313" key="2">
    <source>
        <dbReference type="EMBL" id="MPL54931.1"/>
    </source>
</evidence>
<feature type="domain" description="Reverse transcriptase" evidence="1">
    <location>
        <begin position="1"/>
        <end position="277"/>
    </location>
</feature>